<organism evidence="3 4">
    <name type="scientific">Euplotes crassus</name>
    <dbReference type="NCBI Taxonomy" id="5936"/>
    <lineage>
        <taxon>Eukaryota</taxon>
        <taxon>Sar</taxon>
        <taxon>Alveolata</taxon>
        <taxon>Ciliophora</taxon>
        <taxon>Intramacronucleata</taxon>
        <taxon>Spirotrichea</taxon>
        <taxon>Hypotrichia</taxon>
        <taxon>Euplotida</taxon>
        <taxon>Euplotidae</taxon>
        <taxon>Moneuplotes</taxon>
    </lineage>
</organism>
<feature type="compositionally biased region" description="Acidic residues" evidence="1">
    <location>
        <begin position="213"/>
        <end position="223"/>
    </location>
</feature>
<protein>
    <recommendedName>
        <fullName evidence="2">Nucleoplasmin-like domain-containing protein</fullName>
    </recommendedName>
</protein>
<evidence type="ECO:0000313" key="4">
    <source>
        <dbReference type="Proteomes" id="UP001295684"/>
    </source>
</evidence>
<dbReference type="AlphaFoldDB" id="A0AAD1XI12"/>
<dbReference type="Pfam" id="PF17800">
    <property type="entry name" value="NPL"/>
    <property type="match status" value="1"/>
</dbReference>
<comment type="caution">
    <text evidence="3">The sequence shown here is derived from an EMBL/GenBank/DDBJ whole genome shotgun (WGS) entry which is preliminary data.</text>
</comment>
<name>A0AAD1XI12_EUPCR</name>
<reference evidence="3" key="1">
    <citation type="submission" date="2023-07" db="EMBL/GenBank/DDBJ databases">
        <authorList>
            <consortium name="AG Swart"/>
            <person name="Singh M."/>
            <person name="Singh A."/>
            <person name="Seah K."/>
            <person name="Emmerich C."/>
        </authorList>
    </citation>
    <scope>NUCLEOTIDE SEQUENCE</scope>
    <source>
        <strain evidence="3">DP1</strain>
    </source>
</reference>
<sequence length="325" mass="36322">MFWAAEITPSKSYTHPETPDESGEGDAFSLHVSNLSLVTGKKTPQGARYRVYAQTEEKKFVIGNLKEGAIENYSLDLYFKQSEKVTFSLAGKGEASVHLTGYFEASGADFMDGQYDMDPMGMEMNFEDEDDDIETDPMTKDNIALAKANALKNATMGIEDDSEDDSDEEVKEIIPKKAPEKKVQPKKEKKPVVEEDSDSDDEVPQAVPTPIVEDSDDESEDDAPVVNKKSIPFEDSDSDDSDSDDFNVKAVLAQRKRKAVEKKDTTEKKQKVTEKTEAKPKTEQKPKGENKTPEHKPSNDNQNKGGKKRNRKNKNKNKNKNKGKN</sequence>
<gene>
    <name evidence="3" type="ORF">ECRASSUSDP1_LOCUS14387</name>
</gene>
<dbReference type="Gene3D" id="2.60.120.340">
    <property type="entry name" value="Nucleoplasmin core domain"/>
    <property type="match status" value="1"/>
</dbReference>
<feature type="compositionally biased region" description="Acidic residues" evidence="1">
    <location>
        <begin position="194"/>
        <end position="203"/>
    </location>
</feature>
<feature type="compositionally biased region" description="Acidic residues" evidence="1">
    <location>
        <begin position="234"/>
        <end position="245"/>
    </location>
</feature>
<feature type="compositionally biased region" description="Basic residues" evidence="1">
    <location>
        <begin position="305"/>
        <end position="325"/>
    </location>
</feature>
<feature type="domain" description="Nucleoplasmin-like" evidence="2">
    <location>
        <begin position="2"/>
        <end position="103"/>
    </location>
</feature>
<feature type="region of interest" description="Disordered" evidence="1">
    <location>
        <begin position="156"/>
        <end position="325"/>
    </location>
</feature>
<feature type="compositionally biased region" description="Basic and acidic residues" evidence="1">
    <location>
        <begin position="261"/>
        <end position="298"/>
    </location>
</feature>
<dbReference type="EMBL" id="CAMPGE010014374">
    <property type="protein sequence ID" value="CAI2373049.1"/>
    <property type="molecule type" value="Genomic_DNA"/>
</dbReference>
<evidence type="ECO:0000313" key="3">
    <source>
        <dbReference type="EMBL" id="CAI2373049.1"/>
    </source>
</evidence>
<dbReference type="Proteomes" id="UP001295684">
    <property type="component" value="Unassembled WGS sequence"/>
</dbReference>
<feature type="compositionally biased region" description="Acidic residues" evidence="1">
    <location>
        <begin position="158"/>
        <end position="170"/>
    </location>
</feature>
<evidence type="ECO:0000256" key="1">
    <source>
        <dbReference type="SAM" id="MobiDB-lite"/>
    </source>
</evidence>
<keyword evidence="4" id="KW-1185">Reference proteome</keyword>
<dbReference type="InterPro" id="IPR041232">
    <property type="entry name" value="NPL"/>
</dbReference>
<proteinExistence type="predicted"/>
<feature type="compositionally biased region" description="Basic and acidic residues" evidence="1">
    <location>
        <begin position="171"/>
        <end position="193"/>
    </location>
</feature>
<evidence type="ECO:0000259" key="2">
    <source>
        <dbReference type="Pfam" id="PF17800"/>
    </source>
</evidence>
<accession>A0AAD1XI12</accession>
<feature type="region of interest" description="Disordered" evidence="1">
    <location>
        <begin position="1"/>
        <end position="25"/>
    </location>
</feature>